<protein>
    <recommendedName>
        <fullName evidence="4">Gag-pol polyprotein</fullName>
    </recommendedName>
</protein>
<keyword evidence="3" id="KW-1185">Reference proteome</keyword>
<gene>
    <name evidence="2" type="ORF">V6N12_031575</name>
</gene>
<evidence type="ECO:0000313" key="3">
    <source>
        <dbReference type="Proteomes" id="UP001472677"/>
    </source>
</evidence>
<organism evidence="2 3">
    <name type="scientific">Hibiscus sabdariffa</name>
    <name type="common">roselle</name>
    <dbReference type="NCBI Taxonomy" id="183260"/>
    <lineage>
        <taxon>Eukaryota</taxon>
        <taxon>Viridiplantae</taxon>
        <taxon>Streptophyta</taxon>
        <taxon>Embryophyta</taxon>
        <taxon>Tracheophyta</taxon>
        <taxon>Spermatophyta</taxon>
        <taxon>Magnoliopsida</taxon>
        <taxon>eudicotyledons</taxon>
        <taxon>Gunneridae</taxon>
        <taxon>Pentapetalae</taxon>
        <taxon>rosids</taxon>
        <taxon>malvids</taxon>
        <taxon>Malvales</taxon>
        <taxon>Malvaceae</taxon>
        <taxon>Malvoideae</taxon>
        <taxon>Hibiscus</taxon>
    </lineage>
</organism>
<evidence type="ECO:0008006" key="4">
    <source>
        <dbReference type="Google" id="ProtNLM"/>
    </source>
</evidence>
<name>A0ABR2DUV2_9ROSI</name>
<feature type="region of interest" description="Disordered" evidence="1">
    <location>
        <begin position="22"/>
        <end position="50"/>
    </location>
</feature>
<sequence length="311" mass="35817">MVGNGRRSYTNYQSSPQIIYPTTYSKPVADPSGQRTQTGGEPKSLKTNKEKQTFTPIPIPYKDLFVNLLEERLISPIFLTPLQPPYPAWYDPSAYCEYHAGIPGHSIENCIAFKKRVQDLINQNVIQLNTSQRPNVANNPLRAHDEPRVNAVINDGGIKIKTSISEVSSSLKWVWEMMIGRGLVSSRPKVTFNHNEVFCEFHWEMGHEIQKCDEFRRFVQDLMDNKEVEFFEQSHEIRDVFVLEEQSSKMSYGVGRPFMINVPRKKEEVPEKPPPRLVIEAPSPFPYKNSRQVPWIYGCNMIAPKREVSET</sequence>
<dbReference type="EMBL" id="JBBPBM010000022">
    <property type="protein sequence ID" value="KAK8547438.1"/>
    <property type="molecule type" value="Genomic_DNA"/>
</dbReference>
<reference evidence="2 3" key="1">
    <citation type="journal article" date="2024" name="G3 (Bethesda)">
        <title>Genome assembly of Hibiscus sabdariffa L. provides insights into metabolisms of medicinal natural products.</title>
        <authorList>
            <person name="Kim T."/>
        </authorList>
    </citation>
    <scope>NUCLEOTIDE SEQUENCE [LARGE SCALE GENOMIC DNA]</scope>
    <source>
        <strain evidence="2">TK-2024</strain>
        <tissue evidence="2">Old leaves</tissue>
    </source>
</reference>
<accession>A0ABR2DUV2</accession>
<proteinExistence type="predicted"/>
<dbReference type="PANTHER" id="PTHR32108">
    <property type="entry name" value="DNA-DIRECTED RNA POLYMERASE SUBUNIT ALPHA"/>
    <property type="match status" value="1"/>
</dbReference>
<comment type="caution">
    <text evidence="2">The sequence shown here is derived from an EMBL/GenBank/DDBJ whole genome shotgun (WGS) entry which is preliminary data.</text>
</comment>
<dbReference type="Proteomes" id="UP001472677">
    <property type="component" value="Unassembled WGS sequence"/>
</dbReference>
<evidence type="ECO:0000313" key="2">
    <source>
        <dbReference type="EMBL" id="KAK8547438.1"/>
    </source>
</evidence>
<evidence type="ECO:0000256" key="1">
    <source>
        <dbReference type="SAM" id="MobiDB-lite"/>
    </source>
</evidence>
<dbReference type="PANTHER" id="PTHR32108:SF9">
    <property type="entry name" value="REVERSE TRANSCRIPTASE RNASE H-LIKE DOMAIN-CONTAINING PROTEIN"/>
    <property type="match status" value="1"/>
</dbReference>